<accession>A0ABV1DM44</accession>
<evidence type="ECO:0000313" key="2">
    <source>
        <dbReference type="Proteomes" id="UP001457898"/>
    </source>
</evidence>
<reference evidence="1 2" key="1">
    <citation type="submission" date="2024-03" db="EMBL/GenBank/DDBJ databases">
        <title>Human intestinal bacterial collection.</title>
        <authorList>
            <person name="Pauvert C."/>
            <person name="Hitch T.C.A."/>
            <person name="Clavel T."/>
        </authorList>
    </citation>
    <scope>NUCLEOTIDE SEQUENCE [LARGE SCALE GENOMIC DNA]</scope>
    <source>
        <strain evidence="1 2">CLA-SR-H028</strain>
    </source>
</reference>
<dbReference type="RefSeq" id="WP_243128783.1">
    <property type="nucleotide sequence ID" value="NZ_JBBMFP010000008.1"/>
</dbReference>
<dbReference type="Proteomes" id="UP001457898">
    <property type="component" value="Unassembled WGS sequence"/>
</dbReference>
<name>A0ABV1DM44_9FIRM</name>
<protein>
    <submittedName>
        <fullName evidence="1">Uncharacterized protein</fullName>
    </submittedName>
</protein>
<keyword evidence="2" id="KW-1185">Reference proteome</keyword>
<gene>
    <name evidence="1" type="ORF">WMO65_10515</name>
</gene>
<organism evidence="1 2">
    <name type="scientific">Blautia caccae</name>
    <dbReference type="NCBI Taxonomy" id="3133175"/>
    <lineage>
        <taxon>Bacteria</taxon>
        <taxon>Bacillati</taxon>
        <taxon>Bacillota</taxon>
        <taxon>Clostridia</taxon>
        <taxon>Lachnospirales</taxon>
        <taxon>Lachnospiraceae</taxon>
        <taxon>Blautia</taxon>
    </lineage>
</organism>
<evidence type="ECO:0000313" key="1">
    <source>
        <dbReference type="EMBL" id="MEQ2431436.1"/>
    </source>
</evidence>
<sequence length="142" mass="16456">MMDLKNTEVKEIARYFSYEVNNFLFKPAKIATEQIDSPDMKDLDLCWIKLLSDKNYRTDLRNEQSAKIGRLLATVPFIRTKIDSVDNSKMAEVAKIMSCDHRTLQQTFSSLIFYHLQLTCSETETANLTDTLGDKFYMLPLI</sequence>
<comment type="caution">
    <text evidence="1">The sequence shown here is derived from an EMBL/GenBank/DDBJ whole genome shotgun (WGS) entry which is preliminary data.</text>
</comment>
<dbReference type="EMBL" id="JBBMFP010000008">
    <property type="protein sequence ID" value="MEQ2431436.1"/>
    <property type="molecule type" value="Genomic_DNA"/>
</dbReference>
<proteinExistence type="predicted"/>